<dbReference type="HOGENOM" id="CLU_067890_1_0_9"/>
<dbReference type="InterPro" id="IPR024747">
    <property type="entry name" value="Pyridox_Oxase-rel"/>
</dbReference>
<comment type="caution">
    <text evidence="1">The sequence shown here is derived from an EMBL/GenBank/DDBJ whole genome shotgun (WGS) entry which is preliminary data.</text>
</comment>
<dbReference type="AlphaFoldDB" id="F5RPZ6"/>
<dbReference type="Pfam" id="PF12900">
    <property type="entry name" value="Pyridox_ox_2"/>
    <property type="match status" value="1"/>
</dbReference>
<evidence type="ECO:0000313" key="2">
    <source>
        <dbReference type="Proteomes" id="UP000004067"/>
    </source>
</evidence>
<keyword evidence="2" id="KW-1185">Reference proteome</keyword>
<dbReference type="RefSeq" id="WP_006307375.1">
    <property type="nucleotide sequence ID" value="NZ_GL892076.1"/>
</dbReference>
<organism evidence="1 2">
    <name type="scientific">Centipeda periodontii DSM 2778</name>
    <dbReference type="NCBI Taxonomy" id="888060"/>
    <lineage>
        <taxon>Bacteria</taxon>
        <taxon>Bacillati</taxon>
        <taxon>Bacillota</taxon>
        <taxon>Negativicutes</taxon>
        <taxon>Selenomonadales</taxon>
        <taxon>Selenomonadaceae</taxon>
        <taxon>Centipeda</taxon>
    </lineage>
</organism>
<dbReference type="EMBL" id="AFHQ01000056">
    <property type="protein sequence ID" value="EGK57434.1"/>
    <property type="molecule type" value="Genomic_DNA"/>
</dbReference>
<dbReference type="OrthoDB" id="9794935at2"/>
<proteinExistence type="predicted"/>
<dbReference type="Proteomes" id="UP000004067">
    <property type="component" value="Unassembled WGS sequence"/>
</dbReference>
<name>F5RPZ6_9FIRM</name>
<dbReference type="Gene3D" id="2.30.110.10">
    <property type="entry name" value="Electron Transport, Fmn-binding Protein, Chain A"/>
    <property type="match status" value="1"/>
</dbReference>
<dbReference type="InterPro" id="IPR012349">
    <property type="entry name" value="Split_barrel_FMN-bd"/>
</dbReference>
<dbReference type="SUPFAM" id="SSF50475">
    <property type="entry name" value="FMN-binding split barrel"/>
    <property type="match status" value="1"/>
</dbReference>
<protein>
    <submittedName>
        <fullName evidence="1">5-nitroimidazole antibiotic resistance protein</fullName>
    </submittedName>
</protein>
<dbReference type="PANTHER" id="PTHR34071">
    <property type="entry name" value="5-NITROIMIDAZOLE ANTIBIOTICS RESISTANCE PROTEIN, NIMA-FAMILY-RELATED PROTEIN-RELATED"/>
    <property type="match status" value="1"/>
</dbReference>
<reference evidence="1 2" key="1">
    <citation type="submission" date="2011-04" db="EMBL/GenBank/DDBJ databases">
        <authorList>
            <person name="Muzny D."/>
            <person name="Qin X."/>
            <person name="Deng J."/>
            <person name="Jiang H."/>
            <person name="Liu Y."/>
            <person name="Qu J."/>
            <person name="Song X.-Z."/>
            <person name="Zhang L."/>
            <person name="Thornton R."/>
            <person name="Coyle M."/>
            <person name="Francisco L."/>
            <person name="Jackson L."/>
            <person name="Javaid M."/>
            <person name="Korchina V."/>
            <person name="Kovar C."/>
            <person name="Mata R."/>
            <person name="Mathew T."/>
            <person name="Ngo R."/>
            <person name="Nguyen L."/>
            <person name="Nguyen N."/>
            <person name="Okwuonu G."/>
            <person name="Ongeri F."/>
            <person name="Pham C."/>
            <person name="Simmons D."/>
            <person name="Wilczek-Boney K."/>
            <person name="Hale W."/>
            <person name="Jakkamsetti A."/>
            <person name="Pham P."/>
            <person name="Ruth R."/>
            <person name="San Lucas F."/>
            <person name="Warren J."/>
            <person name="Zhang J."/>
            <person name="Zhao Z."/>
            <person name="Zhou C."/>
            <person name="Zhu D."/>
            <person name="Lee S."/>
            <person name="Bess C."/>
            <person name="Blankenburg K."/>
            <person name="Forbes L."/>
            <person name="Fu Q."/>
            <person name="Gubbala S."/>
            <person name="Hirani K."/>
            <person name="Jayaseelan J.C."/>
            <person name="Lara F."/>
            <person name="Munidasa M."/>
            <person name="Palculict T."/>
            <person name="Patil S."/>
            <person name="Pu L.-L."/>
            <person name="Saada N."/>
            <person name="Tang L."/>
            <person name="Weissenberger G."/>
            <person name="Zhu Y."/>
            <person name="Hemphill L."/>
            <person name="Shang Y."/>
            <person name="Youmans B."/>
            <person name="Ayvaz T."/>
            <person name="Ross M."/>
            <person name="Santibanez J."/>
            <person name="Aqrawi P."/>
            <person name="Gross S."/>
            <person name="Joshi V."/>
            <person name="Fowler G."/>
            <person name="Nazareth L."/>
            <person name="Reid J."/>
            <person name="Worley K."/>
            <person name="Petrosino J."/>
            <person name="Highlander S."/>
            <person name="Gibbs R."/>
        </authorList>
    </citation>
    <scope>NUCLEOTIDE SEQUENCE [LARGE SCALE GENOMIC DNA]</scope>
    <source>
        <strain evidence="1 2">DSM 2778</strain>
    </source>
</reference>
<accession>F5RPZ6</accession>
<dbReference type="STRING" id="888060.HMPREF9081_2271"/>
<sequence length="160" mass="17916">MRRKDREISKLSEIKSILEKADVMRIALNNGVYPYVVPVNFGFEMNGADLVLFFHGAKVGTKHDVILRDNHTTFEIDCGHMLMPPVGEESCTASFAYESIVGQGLVEQVDDSEKEALLVQLVEQYGIAANAFHPAQLANTAVYKIKVETFTAKRRINDRI</sequence>
<dbReference type="PANTHER" id="PTHR34071:SF2">
    <property type="entry name" value="FLAVIN-NUCLEOTIDE-BINDING PROTEIN"/>
    <property type="match status" value="1"/>
</dbReference>
<dbReference type="eggNOG" id="COG3467">
    <property type="taxonomic scope" value="Bacteria"/>
</dbReference>
<evidence type="ECO:0000313" key="1">
    <source>
        <dbReference type="EMBL" id="EGK57434.1"/>
    </source>
</evidence>
<gene>
    <name evidence="1" type="ORF">HMPREF9081_2271</name>
</gene>